<feature type="domain" description="EF-hand" evidence="9">
    <location>
        <begin position="1847"/>
        <end position="1882"/>
    </location>
</feature>
<organism evidence="11 12">
    <name type="scientific">Paenibacillus agaridevorans</name>
    <dbReference type="NCBI Taxonomy" id="171404"/>
    <lineage>
        <taxon>Bacteria</taxon>
        <taxon>Bacillati</taxon>
        <taxon>Bacillota</taxon>
        <taxon>Bacilli</taxon>
        <taxon>Bacillales</taxon>
        <taxon>Paenibacillaceae</taxon>
        <taxon>Paenibacillus</taxon>
    </lineage>
</organism>
<dbReference type="SUPFAM" id="SSF63446">
    <property type="entry name" value="Type I dockerin domain"/>
    <property type="match status" value="1"/>
</dbReference>
<dbReference type="Pfam" id="PF21708">
    <property type="entry name" value="Glyco_hydro_59_C"/>
    <property type="match status" value="1"/>
</dbReference>
<dbReference type="Gene3D" id="1.20.1270.90">
    <property type="entry name" value="AF1782-like"/>
    <property type="match status" value="1"/>
</dbReference>
<proteinExistence type="inferred from homology"/>
<dbReference type="Gene3D" id="2.60.40.680">
    <property type="match status" value="1"/>
</dbReference>
<evidence type="ECO:0000259" key="9">
    <source>
        <dbReference type="PROSITE" id="PS50222"/>
    </source>
</evidence>
<evidence type="ECO:0000259" key="10">
    <source>
        <dbReference type="PROSITE" id="PS51766"/>
    </source>
</evidence>
<feature type="domain" description="Dockerin" evidence="10">
    <location>
        <begin position="1818"/>
        <end position="1883"/>
    </location>
</feature>
<evidence type="ECO:0000313" key="11">
    <source>
        <dbReference type="EMBL" id="GBG06997.1"/>
    </source>
</evidence>
<dbReference type="PANTHER" id="PTHR15172:SF1">
    <property type="entry name" value="GALACTOCEREBROSIDASE"/>
    <property type="match status" value="1"/>
</dbReference>
<evidence type="ECO:0000256" key="3">
    <source>
        <dbReference type="ARBA" id="ARBA00022919"/>
    </source>
</evidence>
<comment type="similarity">
    <text evidence="1">Belongs to the glycosyl hydrolase 59 family.</text>
</comment>
<dbReference type="Pfam" id="PF02057">
    <property type="entry name" value="Glyco_hydro_59"/>
    <property type="match status" value="1"/>
</dbReference>
<dbReference type="GO" id="GO:0005509">
    <property type="term" value="F:calcium ion binding"/>
    <property type="evidence" value="ECO:0007669"/>
    <property type="project" value="InterPro"/>
</dbReference>
<dbReference type="Gene3D" id="2.60.120.260">
    <property type="entry name" value="Galactose-binding domain-like"/>
    <property type="match status" value="1"/>
</dbReference>
<evidence type="ECO:0000256" key="7">
    <source>
        <dbReference type="SAM" id="MobiDB-lite"/>
    </source>
</evidence>
<reference evidence="11 12" key="1">
    <citation type="submission" date="2017-08" db="EMBL/GenBank/DDBJ databases">
        <title>Substantial Increase in Enzyme Production by Combined Drug-Resistance Mutations in Paenibacillus agaridevorans.</title>
        <authorList>
            <person name="Tanaka Y."/>
            <person name="Funane K."/>
            <person name="Hosaka T."/>
            <person name="Shiwa Y."/>
            <person name="Fujita N."/>
            <person name="Miyazaki T."/>
            <person name="Yoshikawa H."/>
            <person name="Murakami K."/>
            <person name="Kasahara K."/>
            <person name="Inaoka T."/>
            <person name="Hiraga Y."/>
            <person name="Ochi K."/>
        </authorList>
    </citation>
    <scope>NUCLEOTIDE SEQUENCE [LARGE SCALE GENOMIC DNA]</scope>
    <source>
        <strain evidence="11 12">T-3040</strain>
    </source>
</reference>
<dbReference type="InterPro" id="IPR036439">
    <property type="entry name" value="Dockerin_dom_sf"/>
</dbReference>
<dbReference type="GO" id="GO:0004336">
    <property type="term" value="F:galactosylceramidase activity"/>
    <property type="evidence" value="ECO:0007669"/>
    <property type="project" value="UniProtKB-EC"/>
</dbReference>
<dbReference type="InterPro" id="IPR013785">
    <property type="entry name" value="Aldolase_TIM"/>
</dbReference>
<evidence type="ECO:0000256" key="4">
    <source>
        <dbReference type="ARBA" id="ARBA00022963"/>
    </source>
</evidence>
<dbReference type="Gene3D" id="2.60.120.560">
    <property type="entry name" value="Exo-inulinase, domain 1"/>
    <property type="match status" value="1"/>
</dbReference>
<evidence type="ECO:0000256" key="6">
    <source>
        <dbReference type="SAM" id="Coils"/>
    </source>
</evidence>
<feature type="signal peptide" evidence="8">
    <location>
        <begin position="1"/>
        <end position="29"/>
    </location>
</feature>
<dbReference type="PANTHER" id="PTHR15172">
    <property type="entry name" value="GALACTOCEREBROSIDASE"/>
    <property type="match status" value="1"/>
</dbReference>
<dbReference type="GO" id="GO:0016020">
    <property type="term" value="C:membrane"/>
    <property type="evidence" value="ECO:0007669"/>
    <property type="project" value="GOC"/>
</dbReference>
<keyword evidence="3" id="KW-0443">Lipid metabolism</keyword>
<feature type="chain" id="PRO_5015339865" description="galactosylceramidase" evidence="8">
    <location>
        <begin position="30"/>
        <end position="1883"/>
    </location>
</feature>
<dbReference type="Gene3D" id="1.20.1270.70">
    <property type="entry name" value="Designed single chain three-helix bundle"/>
    <property type="match status" value="1"/>
</dbReference>
<dbReference type="EC" id="3.2.1.46" evidence="2"/>
<dbReference type="InterPro" id="IPR001286">
    <property type="entry name" value="Glyco_hydro_59"/>
</dbReference>
<dbReference type="InterPro" id="IPR049162">
    <property type="entry name" value="GH59_C"/>
</dbReference>
<dbReference type="GO" id="GO:0006683">
    <property type="term" value="P:galactosylceramide catabolic process"/>
    <property type="evidence" value="ECO:0007669"/>
    <property type="project" value="InterPro"/>
</dbReference>
<dbReference type="CDD" id="cd08547">
    <property type="entry name" value="Type_II_cohesin"/>
    <property type="match status" value="1"/>
</dbReference>
<evidence type="ECO:0000313" key="12">
    <source>
        <dbReference type="Proteomes" id="UP000245202"/>
    </source>
</evidence>
<gene>
    <name evidence="11" type="ORF">PAT3040_01545</name>
</gene>
<protein>
    <recommendedName>
        <fullName evidence="2">galactosylceramidase</fullName>
        <ecNumber evidence="2">3.2.1.46</ecNumber>
    </recommendedName>
    <alternativeName>
        <fullName evidence="5">Galactosylceramidase</fullName>
    </alternativeName>
</protein>
<dbReference type="SUPFAM" id="SSF49384">
    <property type="entry name" value="Carbohydrate-binding domain"/>
    <property type="match status" value="1"/>
</dbReference>
<dbReference type="Gene3D" id="3.20.20.70">
    <property type="entry name" value="Aldolase class I"/>
    <property type="match status" value="1"/>
</dbReference>
<keyword evidence="4" id="KW-0442">Lipid degradation</keyword>
<dbReference type="InterPro" id="IPR002105">
    <property type="entry name" value="Dockerin_1_rpt"/>
</dbReference>
<dbReference type="PROSITE" id="PS51766">
    <property type="entry name" value="DOCKERIN"/>
    <property type="match status" value="1"/>
</dbReference>
<dbReference type="PROSITE" id="PS50222">
    <property type="entry name" value="EF_HAND_2"/>
    <property type="match status" value="1"/>
</dbReference>
<keyword evidence="3" id="KW-0746">Sphingolipid metabolism</keyword>
<dbReference type="GO" id="GO:0005764">
    <property type="term" value="C:lysosome"/>
    <property type="evidence" value="ECO:0007669"/>
    <property type="project" value="TreeGrafter"/>
</dbReference>
<feature type="region of interest" description="Disordered" evidence="7">
    <location>
        <begin position="565"/>
        <end position="586"/>
    </location>
</feature>
<keyword evidence="6" id="KW-0175">Coiled coil</keyword>
<dbReference type="InterPro" id="IPR017853">
    <property type="entry name" value="GH"/>
</dbReference>
<dbReference type="SUPFAM" id="SSF51445">
    <property type="entry name" value="(Trans)glycosidases"/>
    <property type="match status" value="1"/>
</dbReference>
<dbReference type="InterPro" id="IPR002048">
    <property type="entry name" value="EF_hand_dom"/>
</dbReference>
<dbReference type="InterPro" id="IPR016134">
    <property type="entry name" value="Dockerin_dom"/>
</dbReference>
<evidence type="ECO:0000256" key="8">
    <source>
        <dbReference type="SAM" id="SignalP"/>
    </source>
</evidence>
<comment type="caution">
    <text evidence="11">The sequence shown here is derived from an EMBL/GenBank/DDBJ whole genome shotgun (WGS) entry which is preliminary data.</text>
</comment>
<feature type="coiled-coil region" evidence="6">
    <location>
        <begin position="1576"/>
        <end position="1603"/>
    </location>
</feature>
<dbReference type="Pfam" id="PF07554">
    <property type="entry name" value="FIVAR"/>
    <property type="match status" value="2"/>
</dbReference>
<feature type="compositionally biased region" description="Polar residues" evidence="7">
    <location>
        <begin position="565"/>
        <end position="577"/>
    </location>
</feature>
<dbReference type="Proteomes" id="UP000245202">
    <property type="component" value="Unassembled WGS sequence"/>
</dbReference>
<dbReference type="InterPro" id="IPR011081">
    <property type="entry name" value="Big_4"/>
</dbReference>
<dbReference type="InterPro" id="IPR018247">
    <property type="entry name" value="EF_Hand_1_Ca_BS"/>
</dbReference>
<name>A0A2R5EKC9_9BACL</name>
<evidence type="ECO:0000256" key="5">
    <source>
        <dbReference type="ARBA" id="ARBA00033098"/>
    </source>
</evidence>
<dbReference type="Pfam" id="PF00963">
    <property type="entry name" value="Cohesin"/>
    <property type="match status" value="1"/>
</dbReference>
<dbReference type="InterPro" id="IPR002102">
    <property type="entry name" value="Cohesin_dom"/>
</dbReference>
<dbReference type="PROSITE" id="PS00018">
    <property type="entry name" value="EF_HAND_1"/>
    <property type="match status" value="1"/>
</dbReference>
<dbReference type="Pfam" id="PF00404">
    <property type="entry name" value="Dockerin_1"/>
    <property type="match status" value="1"/>
</dbReference>
<accession>A0A2R5EKC9</accession>
<keyword evidence="8" id="KW-0732">Signal</keyword>
<dbReference type="Gene3D" id="3.20.20.80">
    <property type="entry name" value="Glycosidases"/>
    <property type="match status" value="1"/>
</dbReference>
<dbReference type="Pfam" id="PF07532">
    <property type="entry name" value="Big_4"/>
    <property type="match status" value="1"/>
</dbReference>
<evidence type="ECO:0000256" key="2">
    <source>
        <dbReference type="ARBA" id="ARBA00012657"/>
    </source>
</evidence>
<sequence>MRIKIGSIVMSVMLIMGLLPTIALPQASAATDSTVYAAAYMGATTTAGTTLPGSVDIGGQSAGVVWHIGDDTFAVPYETVTVTGTADGGVSVVAQVEVIPPATHPLVYFVDSGRAGDSNNNDPSPSPLHAAVRQLTGSDLINQAPDQKFASGTTEWGFDDSAHKVKYSKDGGFTNPATDPSKWIVGLRAANDHIVYKLKALSPGTYTLSSGFHDWYGSRSRDMRPRIEYTDTGGATKAVQLDPLNTNASKLHSSEFTIEGDIDVNFPMTLTYAYVANEKPILSWFAIAKGEVKSIIEDARQTAASMVKILLDGNDIPANNVNGLTFKGFGVLSANSTSALLMDYKSEQPEAYAEMLRILFGGDNPIMTHVKIEMGNDRNNSTGPDPATMRTADEEANVTRHPGFQLAADAKIINPDLKVSILRWSAPAWANNNNDNIYTWYKKTILAAYREYGYMVDYVNPHINEHAADLTWSKQYAARVKADNTGFESPEEQALYNRIQAVISDEVGTGTFGGSMVSDASLREAVPIAAFHYNTDDDSGGNFKRLADQLDIEVWNSEAQATFSNTSFRPNNNTKDPSTAGTGIGGTGSALEMGNTIIKGFVNSRRTHFIYQPAIGSFYEGGQYSFKELLSARDPWSGWVHYDAGLDVLRHFSSFAKIGWENEDNTAGIWRTVSKASSAGAAGTNPVSGRNGLPNYMTLAAPDKTDFSTVIVNDSEYTRNYKLQTVNMGYAGTPSLAVWETREADVGQSFNSNYLKYRGQASADGGGVYTVQVKPFSIVTVTTLAAADIEADPLPVEGERTVLDTDVTGAVRNTTDNVLYADDFDYSGQTVPIIGADGEIAGSQDYIESRGGSKSVIPRYTHDRNGAFEAYLDEQSQNYVLRQQLDREIMGLGGTWNGGDPVTAIGDYRWTNYRASVDVSFETNNTFGGNNYAAIGARYQGGGSSHNIGGTPYVLKFWLDGGWQLLVNNSGVANGNVASGTGGVKIDGFDTAHDAWHNIAIQVAGDKITAYVDDVLVASYSDPNPKLSGRVDLASGYYHVRFDNLLVETVDGYVPYYTEALDDFEMHDLSASRATKLVYNNQWDHRNGQGMYHYQRTLTTNQGAGATLTYTFTGTGLDLLGPNNGTAVLEATVDGQLTVMSDKTIASKELYQTYALRGLEYGEHTVQFKVLSGTLVVDAVAVVSGNAAGTPDISKLLAAVTQAQDITLQDEYMASDWQFFEAARNAAKEAADNPAVYRLDQEGSEQLTARLIFAQNQLLTGDIRSLASPHYSASYVGGLPNLPAQVEATHEDGSKSMVHVNWKLDGISFNTAYQTVTVTGTYGSLQTTAYVEVVPEDIMYFVDANATAAGLTSGHNATTTLGYDSPAYSSVAALASASGKPLLNNAPDRVYDAAQGWGHRAFNASGGSQAVVYKGIVAGTYSKQTTTGIYTGNANGSALVYTFGNLPAGEYTLTLGTYSWWASTARTEQVYLEYDNKSELKDTIVLNTASFDAVKSYTFTMEQAGAVNLRMVAAVNNQSPLLSFAAVAPVKSAEPEANKEALQMLYEELKDKTNDNYTAASWSVFLDALAEASGVLQDEEATQQQVDDAMESLQDAVAGLEQESVGTDTLYLSGPESVVSNHTFDVTLGLNTVSESVYGLDFTIQYDPTQVEYAGAESVKAGFTLLDQSSEPGQLRFLAIDHQPGAANADPVALLKLQFKAKALAESVTGSITLTDIVWANAAGVETEAEEPVSYSIEIEAVSKAALDAAISNAKALHGSAVEGNLAGQYPTGSKAALWLAILAAETTQANETATQAQVDGALLTLNSAVRTFESLVISHAPGDLNGDGKIGIGDLALMASAFYGRNDEDANWAAYKKADLTDDGKIDIEDLRKLAQLILGNI</sequence>
<dbReference type="GO" id="GO:0000272">
    <property type="term" value="P:polysaccharide catabolic process"/>
    <property type="evidence" value="ECO:0007669"/>
    <property type="project" value="InterPro"/>
</dbReference>
<dbReference type="CDD" id="cd14254">
    <property type="entry name" value="Dockerin_II"/>
    <property type="match status" value="1"/>
</dbReference>
<keyword evidence="12" id="KW-1185">Reference proteome</keyword>
<dbReference type="EMBL" id="BDQX01000070">
    <property type="protein sequence ID" value="GBG06997.1"/>
    <property type="molecule type" value="Genomic_DNA"/>
</dbReference>
<evidence type="ECO:0000256" key="1">
    <source>
        <dbReference type="ARBA" id="ARBA00005637"/>
    </source>
</evidence>
<dbReference type="InterPro" id="IPR049161">
    <property type="entry name" value="GH59_cat"/>
</dbReference>
<dbReference type="InterPro" id="IPR008965">
    <property type="entry name" value="CBM2/CBM3_carb-bd_dom_sf"/>
</dbReference>
<dbReference type="Gene3D" id="1.10.1330.10">
    <property type="entry name" value="Dockerin domain"/>
    <property type="match status" value="1"/>
</dbReference>
<dbReference type="GO" id="GO:0030246">
    <property type="term" value="F:carbohydrate binding"/>
    <property type="evidence" value="ECO:0007669"/>
    <property type="project" value="InterPro"/>
</dbReference>